<keyword evidence="1" id="KW-0472">Membrane</keyword>
<dbReference type="Proteomes" id="UP000239001">
    <property type="component" value="Unassembled WGS sequence"/>
</dbReference>
<keyword evidence="1" id="KW-1133">Transmembrane helix</keyword>
<gene>
    <name evidence="2" type="ORF">C7H19_23730</name>
</gene>
<organism evidence="2 3">
    <name type="scientific">Aphanothece hegewaldii CCALA 016</name>
    <dbReference type="NCBI Taxonomy" id="2107694"/>
    <lineage>
        <taxon>Bacteria</taxon>
        <taxon>Bacillati</taxon>
        <taxon>Cyanobacteriota</taxon>
        <taxon>Cyanophyceae</taxon>
        <taxon>Oscillatoriophycideae</taxon>
        <taxon>Chroococcales</taxon>
        <taxon>Aphanothecaceae</taxon>
        <taxon>Aphanothece</taxon>
    </lineage>
</organism>
<evidence type="ECO:0000313" key="2">
    <source>
        <dbReference type="EMBL" id="PSF30525.1"/>
    </source>
</evidence>
<dbReference type="RefSeq" id="WP_106459385.1">
    <property type="nucleotide sequence ID" value="NZ_PXOH01000054.1"/>
</dbReference>
<sequence length="163" mass="18294">MSNETNPNGNSNLSLIHEYTKWVFDSISSSANIINGKFTTVIGFSGILLRFASDLPNCNVYFSFAKIGICIFLVLAIIFSAFGIAPHERGAIVSPEELRKDYYYGLDEECRRYTTDNLIEAVEQLRQYRNSKASYLFWAVICLATATVIFGTDIALSFICLDK</sequence>
<accession>A0A2T1LR34</accession>
<reference evidence="2 3" key="2">
    <citation type="submission" date="2018-03" db="EMBL/GenBank/DDBJ databases">
        <authorList>
            <person name="Keele B.F."/>
        </authorList>
    </citation>
    <scope>NUCLEOTIDE SEQUENCE [LARGE SCALE GENOMIC DNA]</scope>
    <source>
        <strain evidence="2 3">CCALA 016</strain>
    </source>
</reference>
<feature type="transmembrane region" description="Helical" evidence="1">
    <location>
        <begin position="64"/>
        <end position="85"/>
    </location>
</feature>
<proteinExistence type="predicted"/>
<reference evidence="2 3" key="1">
    <citation type="submission" date="2018-03" db="EMBL/GenBank/DDBJ databases">
        <title>The ancient ancestry and fast evolution of plastids.</title>
        <authorList>
            <person name="Moore K.R."/>
            <person name="Magnabosco C."/>
            <person name="Momper L."/>
            <person name="Gold D.A."/>
            <person name="Bosak T."/>
            <person name="Fournier G.P."/>
        </authorList>
    </citation>
    <scope>NUCLEOTIDE SEQUENCE [LARGE SCALE GENOMIC DNA]</scope>
    <source>
        <strain evidence="2 3">CCALA 016</strain>
    </source>
</reference>
<keyword evidence="1" id="KW-0812">Transmembrane</keyword>
<evidence type="ECO:0000256" key="1">
    <source>
        <dbReference type="SAM" id="Phobius"/>
    </source>
</evidence>
<keyword evidence="3" id="KW-1185">Reference proteome</keyword>
<dbReference type="OrthoDB" id="583679at2"/>
<protein>
    <submittedName>
        <fullName evidence="2">Uncharacterized protein</fullName>
    </submittedName>
</protein>
<name>A0A2T1LR34_9CHRO</name>
<comment type="caution">
    <text evidence="2">The sequence shown here is derived from an EMBL/GenBank/DDBJ whole genome shotgun (WGS) entry which is preliminary data.</text>
</comment>
<feature type="transmembrane region" description="Helical" evidence="1">
    <location>
        <begin position="135"/>
        <end position="161"/>
    </location>
</feature>
<dbReference type="AlphaFoldDB" id="A0A2T1LR34"/>
<dbReference type="EMBL" id="PXOH01000054">
    <property type="protein sequence ID" value="PSF30525.1"/>
    <property type="molecule type" value="Genomic_DNA"/>
</dbReference>
<evidence type="ECO:0000313" key="3">
    <source>
        <dbReference type="Proteomes" id="UP000239001"/>
    </source>
</evidence>